<dbReference type="InterPro" id="IPR038603">
    <property type="entry name" value="Znf_FCS_sf"/>
</dbReference>
<dbReference type="EMBL" id="UAWL01000006">
    <property type="protein sequence ID" value="SQB98239.1"/>
    <property type="molecule type" value="Genomic_DNA"/>
</dbReference>
<evidence type="ECO:0008006" key="3">
    <source>
        <dbReference type="Google" id="ProtNLM"/>
    </source>
</evidence>
<dbReference type="InterPro" id="IPR049708">
    <property type="entry name" value="PP0621-like"/>
</dbReference>
<name>A0A2X3DFG3_9HELI</name>
<reference evidence="1 2" key="1">
    <citation type="submission" date="2018-06" db="EMBL/GenBank/DDBJ databases">
        <authorList>
            <consortium name="Pathogen Informatics"/>
            <person name="Doyle S."/>
        </authorList>
    </citation>
    <scope>NUCLEOTIDE SEQUENCE [LARGE SCALE GENOMIC DNA]</scope>
    <source>
        <strain evidence="1 2">NCTC13102</strain>
    </source>
</reference>
<sequence>MKILIIAVLLIVLVYCISRALRLPSQPPKKEEEMIQCEKCGTYVLKNEAIKYSGKYFCSKECL</sequence>
<organism evidence="1 2">
    <name type="scientific">Helicobacter fennelliae</name>
    <dbReference type="NCBI Taxonomy" id="215"/>
    <lineage>
        <taxon>Bacteria</taxon>
        <taxon>Pseudomonadati</taxon>
        <taxon>Campylobacterota</taxon>
        <taxon>Epsilonproteobacteria</taxon>
        <taxon>Campylobacterales</taxon>
        <taxon>Helicobacteraceae</taxon>
        <taxon>Helicobacter</taxon>
    </lineage>
</organism>
<dbReference type="RefSeq" id="WP_023949792.1">
    <property type="nucleotide sequence ID" value="NZ_UAWL01000006.1"/>
</dbReference>
<dbReference type="NCBIfam" id="NF041023">
    <property type="entry name" value="PP0621_fam"/>
    <property type="match status" value="1"/>
</dbReference>
<dbReference type="Gene3D" id="3.30.60.160">
    <property type="match status" value="1"/>
</dbReference>
<proteinExistence type="predicted"/>
<dbReference type="Proteomes" id="UP000250166">
    <property type="component" value="Unassembled WGS sequence"/>
</dbReference>
<evidence type="ECO:0000313" key="2">
    <source>
        <dbReference type="Proteomes" id="UP000250166"/>
    </source>
</evidence>
<accession>A0A2X3DFG3</accession>
<protein>
    <recommendedName>
        <fullName evidence="3">Prokaryotic metallothionein family protein</fullName>
    </recommendedName>
</protein>
<gene>
    <name evidence="1" type="ORF">NCTC13102_00696</name>
</gene>
<evidence type="ECO:0000313" key="1">
    <source>
        <dbReference type="EMBL" id="SQB98239.1"/>
    </source>
</evidence>
<dbReference type="AlphaFoldDB" id="A0A2X3DFG3"/>